<reference evidence="2" key="1">
    <citation type="submission" date="2016-04" db="EMBL/GenBank/DDBJ databases">
        <authorList>
            <person name="Evans L.H."/>
            <person name="Alamgir A."/>
            <person name="Owens N."/>
            <person name="Weber N.D."/>
            <person name="Virtaneva K."/>
            <person name="Barbian K."/>
            <person name="Babar A."/>
            <person name="Rosenke K."/>
        </authorList>
    </citation>
    <scope>NUCLEOTIDE SEQUENCE</scope>
    <source>
        <strain evidence="2">86</strain>
    </source>
</reference>
<name>A0A212JBA8_9FIRM</name>
<dbReference type="EMBL" id="FLUN01000001">
    <property type="protein sequence ID" value="SBV96678.1"/>
    <property type="molecule type" value="Genomic_DNA"/>
</dbReference>
<feature type="compositionally biased region" description="Basic and acidic residues" evidence="1">
    <location>
        <begin position="37"/>
        <end position="54"/>
    </location>
</feature>
<proteinExistence type="predicted"/>
<evidence type="ECO:0000313" key="2">
    <source>
        <dbReference type="EMBL" id="SBV96678.1"/>
    </source>
</evidence>
<sequence length="54" mass="6139">MKTYHKDFGITASITDLSDGTARLTARAQYGKKVHDKVHSSRKAAESAWRRMCR</sequence>
<feature type="region of interest" description="Disordered" evidence="1">
    <location>
        <begin position="35"/>
        <end position="54"/>
    </location>
</feature>
<evidence type="ECO:0000256" key="1">
    <source>
        <dbReference type="SAM" id="MobiDB-lite"/>
    </source>
</evidence>
<dbReference type="AlphaFoldDB" id="A0A212JBA8"/>
<protein>
    <submittedName>
        <fullName evidence="2">Uncharacterized protein</fullName>
    </submittedName>
</protein>
<accession>A0A212JBA8</accession>
<gene>
    <name evidence="2" type="ORF">KL86CLO1_10810</name>
</gene>
<organism evidence="2">
    <name type="scientific">uncultured Eubacteriales bacterium</name>
    <dbReference type="NCBI Taxonomy" id="172733"/>
    <lineage>
        <taxon>Bacteria</taxon>
        <taxon>Bacillati</taxon>
        <taxon>Bacillota</taxon>
        <taxon>Clostridia</taxon>
        <taxon>Eubacteriales</taxon>
        <taxon>environmental samples</taxon>
    </lineage>
</organism>